<organism evidence="2">
    <name type="scientific">uncultured Spirochaetaceae bacterium</name>
    <dbReference type="NCBI Taxonomy" id="201186"/>
    <lineage>
        <taxon>Bacteria</taxon>
        <taxon>Pseudomonadati</taxon>
        <taxon>Spirochaetota</taxon>
        <taxon>Spirochaetia</taxon>
        <taxon>Spirochaetales</taxon>
        <taxon>Spirochaetaceae</taxon>
        <taxon>environmental samples</taxon>
    </lineage>
</organism>
<evidence type="ECO:0000259" key="1">
    <source>
        <dbReference type="Pfam" id="PF08765"/>
    </source>
</evidence>
<proteinExistence type="predicted"/>
<feature type="domain" description="Mor transcription activator" evidence="1">
    <location>
        <begin position="66"/>
        <end position="138"/>
    </location>
</feature>
<accession>A0A650EP32</accession>
<name>A0A650EP32_9SPIO</name>
<dbReference type="EMBL" id="MN577574">
    <property type="protein sequence ID" value="QGT51326.1"/>
    <property type="molecule type" value="Genomic_DNA"/>
</dbReference>
<gene>
    <name evidence="2" type="ORF">Unknown280_0180</name>
</gene>
<dbReference type="SUPFAM" id="SSF46689">
    <property type="entry name" value="Homeodomain-like"/>
    <property type="match status" value="1"/>
</dbReference>
<dbReference type="InterPro" id="IPR009057">
    <property type="entry name" value="Homeodomain-like_sf"/>
</dbReference>
<dbReference type="Pfam" id="PF08765">
    <property type="entry name" value="Mor"/>
    <property type="match status" value="1"/>
</dbReference>
<dbReference type="AlphaFoldDB" id="A0A650EP32"/>
<sequence>MSVAPPKIVEAKNIMDEMVSLCVMEGIARATAVKALRGLCRYFGGQQIFLPRFKRNGSDTGDTVRGVIDDEVGDAEGDKICDTIMRFFGGVPIYIPFERRAFRVEVAMDIYEQYDGTQDKQRELCRQFQVSFTHFYRLWHLADEKKKKTPTLFDFSDAEKF</sequence>
<protein>
    <recommendedName>
        <fullName evidence="1">Mor transcription activator domain-containing protein</fullName>
    </recommendedName>
</protein>
<evidence type="ECO:0000313" key="2">
    <source>
        <dbReference type="EMBL" id="QGT51326.1"/>
    </source>
</evidence>
<dbReference type="InterPro" id="IPR014875">
    <property type="entry name" value="Mor_transcription_activator"/>
</dbReference>
<reference evidence="2" key="1">
    <citation type="journal article" date="2020" name="J. ISSAAS">
        <title>Lactobacilli and other gastrointestinal microbiota of Peromyscus leucopus, reservoir host for agents of Lyme disease and other zoonoses in North America.</title>
        <authorList>
            <person name="Milovic A."/>
            <person name="Bassam K."/>
            <person name="Shao H."/>
            <person name="Chatzistamou I."/>
            <person name="Tufts D.M."/>
            <person name="Diuk-Wasser M."/>
            <person name="Barbour A.G."/>
        </authorList>
    </citation>
    <scope>NUCLEOTIDE SEQUENCE</scope>
    <source>
        <strain evidence="2">LL50</strain>
    </source>
</reference>